<feature type="repeat" description="TPR" evidence="6">
    <location>
        <begin position="770"/>
        <end position="803"/>
    </location>
</feature>
<dbReference type="SMART" id="SM00386">
    <property type="entry name" value="HAT"/>
    <property type="match status" value="6"/>
</dbReference>
<feature type="domain" description="PRP1 splicing factor N-terminal" evidence="8">
    <location>
        <begin position="11"/>
        <end position="122"/>
    </location>
</feature>
<protein>
    <recommendedName>
        <fullName evidence="8">PRP1 splicing factor N-terminal domain-containing protein</fullName>
    </recommendedName>
</protein>
<sequence>MELPSFLSQKPPPGYIPGVGRGATGFSTRGDKKGPAKVPRRWQNQDNEKASDSDSREHNEDSEADKVFADLDAKLASRNKSRKREENQQSIPHQFADLKRSLATVSEDQWLNIPDAGDYTKKRRRERLDEQLNRKTYAAPDTLLTPYVNLSKLTEEREKMLSRQLDSNIFEKEDSNSVNEAQKYLNELETVEAGPKGEEDDLKKMRTILQSYRNADPKKPEGWVASARLEERARKLRTARNIIEQGCFECPRSEDVWLENIRLNSTDLQRCKILAAQGIKFNPQSLQLWIKAIDLEREDLNKHRVVRSALQELPLSEELWKLAVKYSADKIEAQRILQKAVELIPTSIDLCSALVHLQSYQDAKLTLNTARRAMPRELRVWILAAEVEENKGEAITGERLLKLLSKGIKQLKENGLNITLLRLLQEAQSLLDEGSLKTAHALTQAALSGCQEEYEASRIVSELSDSIVKIMGFRFLLKTNPTKYSLWKSLKELCEKMNKMDELYKTFETLLFDENGDFEILKQNPLLSLMYSKEVWKNGHDISKSLEILNRAQNILPSSLEIWLAKLKLLCFTDQIELAQKTFKLAMEEMRDSQVPCLEKLYYKYISFLRFRQQNTAAIEMLNETCIPKFPNCSKFYLQLGQIHYDLGQIEASQVAFERGTRNLPHSIPLWISLARIEEVDLKRPPKARSIFDVALLKNPANETLSLARAQMEARLGNYDQARFIVQQSLQKNPKSASLWAENIRILPLKRANVKKTIFQDALKNTNNHCEILVEIGISFYRELQYETAIKWFERATRSDPSYGDSWVWLARCHKKLDRDIQRVFNEVEYHEPTHGNLWISVSKRPITQYYSCSKILVTLLATETVV</sequence>
<dbReference type="AlphaFoldDB" id="A0A1Q3A7C9"/>
<evidence type="ECO:0000256" key="7">
    <source>
        <dbReference type="SAM" id="MobiDB-lite"/>
    </source>
</evidence>
<dbReference type="InterPro" id="IPR045075">
    <property type="entry name" value="Syf1-like"/>
</dbReference>
<dbReference type="InterPro" id="IPR010491">
    <property type="entry name" value="PRP1_N"/>
</dbReference>
<dbReference type="GO" id="GO:0000398">
    <property type="term" value="P:mRNA splicing, via spliceosome"/>
    <property type="evidence" value="ECO:0007669"/>
    <property type="project" value="InterPro"/>
</dbReference>
<dbReference type="Pfam" id="PF06424">
    <property type="entry name" value="PRP1_N"/>
    <property type="match status" value="1"/>
</dbReference>
<dbReference type="Gene3D" id="1.25.40.10">
    <property type="entry name" value="Tetratricopeptide repeat domain"/>
    <property type="match status" value="3"/>
</dbReference>
<dbReference type="PANTHER" id="PTHR11246:SF1">
    <property type="entry name" value="PRE-MRNA-PROCESSING FACTOR 6"/>
    <property type="match status" value="1"/>
</dbReference>
<evidence type="ECO:0000256" key="3">
    <source>
        <dbReference type="ARBA" id="ARBA00022737"/>
    </source>
</evidence>
<keyword evidence="2" id="KW-0507">mRNA processing</keyword>
<keyword evidence="3" id="KW-0677">Repeat</keyword>
<comment type="caution">
    <text evidence="9">The sequence shown here is derived from an EMBL/GenBank/DDBJ whole genome shotgun (WGS) entry which is preliminary data.</text>
</comment>
<dbReference type="InterPro" id="IPR003107">
    <property type="entry name" value="HAT"/>
</dbReference>
<dbReference type="PANTHER" id="PTHR11246">
    <property type="entry name" value="PRE-MRNA SPLICING FACTOR"/>
    <property type="match status" value="1"/>
</dbReference>
<evidence type="ECO:0000313" key="9">
    <source>
        <dbReference type="EMBL" id="GAV51567.1"/>
    </source>
</evidence>
<keyword evidence="5" id="KW-0539">Nucleus</keyword>
<gene>
    <name evidence="9" type="ORF">ZYGR_0AF00380</name>
</gene>
<dbReference type="Pfam" id="PF13432">
    <property type="entry name" value="TPR_16"/>
    <property type="match status" value="1"/>
</dbReference>
<dbReference type="EMBL" id="BDGX01000032">
    <property type="protein sequence ID" value="GAV51567.1"/>
    <property type="molecule type" value="Genomic_DNA"/>
</dbReference>
<evidence type="ECO:0000256" key="2">
    <source>
        <dbReference type="ARBA" id="ARBA00022664"/>
    </source>
</evidence>
<feature type="compositionally biased region" description="Basic and acidic residues" evidence="7">
    <location>
        <begin position="46"/>
        <end position="75"/>
    </location>
</feature>
<dbReference type="SMART" id="SM00028">
    <property type="entry name" value="TPR"/>
    <property type="match status" value="3"/>
</dbReference>
<dbReference type="Pfam" id="PF13181">
    <property type="entry name" value="TPR_8"/>
    <property type="match status" value="1"/>
</dbReference>
<dbReference type="Proteomes" id="UP000187013">
    <property type="component" value="Unassembled WGS sequence"/>
</dbReference>
<evidence type="ECO:0000256" key="5">
    <source>
        <dbReference type="ARBA" id="ARBA00023242"/>
    </source>
</evidence>
<dbReference type="InterPro" id="IPR019734">
    <property type="entry name" value="TPR_rpt"/>
</dbReference>
<evidence type="ECO:0000313" key="10">
    <source>
        <dbReference type="Proteomes" id="UP000187013"/>
    </source>
</evidence>
<feature type="region of interest" description="Disordered" evidence="7">
    <location>
        <begin position="1"/>
        <end position="95"/>
    </location>
</feature>
<dbReference type="PROSITE" id="PS50005">
    <property type="entry name" value="TPR"/>
    <property type="match status" value="1"/>
</dbReference>
<organism evidence="9 10">
    <name type="scientific">Zygosaccharomyces rouxii</name>
    <dbReference type="NCBI Taxonomy" id="4956"/>
    <lineage>
        <taxon>Eukaryota</taxon>
        <taxon>Fungi</taxon>
        <taxon>Dikarya</taxon>
        <taxon>Ascomycota</taxon>
        <taxon>Saccharomycotina</taxon>
        <taxon>Saccharomycetes</taxon>
        <taxon>Saccharomycetales</taxon>
        <taxon>Saccharomycetaceae</taxon>
        <taxon>Zygosaccharomyces</taxon>
    </lineage>
</organism>
<name>A0A1Q3A7C9_ZYGRO</name>
<comment type="subcellular location">
    <subcellularLocation>
        <location evidence="1">Nucleus</location>
    </subcellularLocation>
</comment>
<dbReference type="InterPro" id="IPR011990">
    <property type="entry name" value="TPR-like_helical_dom_sf"/>
</dbReference>
<evidence type="ECO:0000259" key="8">
    <source>
        <dbReference type="Pfam" id="PF06424"/>
    </source>
</evidence>
<dbReference type="SUPFAM" id="SSF48452">
    <property type="entry name" value="TPR-like"/>
    <property type="match status" value="3"/>
</dbReference>
<evidence type="ECO:0000256" key="1">
    <source>
        <dbReference type="ARBA" id="ARBA00004123"/>
    </source>
</evidence>
<evidence type="ECO:0000256" key="4">
    <source>
        <dbReference type="ARBA" id="ARBA00023187"/>
    </source>
</evidence>
<dbReference type="GO" id="GO:0032991">
    <property type="term" value="C:protein-containing complex"/>
    <property type="evidence" value="ECO:0007669"/>
    <property type="project" value="UniProtKB-ARBA"/>
</dbReference>
<evidence type="ECO:0000256" key="6">
    <source>
        <dbReference type="PROSITE-ProRule" id="PRU00339"/>
    </source>
</evidence>
<keyword evidence="6" id="KW-0802">TPR repeat</keyword>
<proteinExistence type="predicted"/>
<dbReference type="OrthoDB" id="440128at2759"/>
<keyword evidence="4" id="KW-0508">mRNA splicing</keyword>
<accession>A0A1Q3A7C9</accession>
<reference evidence="9 10" key="1">
    <citation type="submission" date="2016-08" db="EMBL/GenBank/DDBJ databases">
        <title>Draft genome sequence of allopolyploid Zygosaccharomyces rouxii.</title>
        <authorList>
            <person name="Watanabe J."/>
            <person name="Uehara K."/>
            <person name="Mogi Y."/>
            <person name="Tsukioka Y."/>
        </authorList>
    </citation>
    <scope>NUCLEOTIDE SEQUENCE [LARGE SCALE GENOMIC DNA]</scope>
    <source>
        <strain evidence="9 10">NBRC 110957</strain>
    </source>
</reference>
<dbReference type="GO" id="GO:0005634">
    <property type="term" value="C:nucleus"/>
    <property type="evidence" value="ECO:0007669"/>
    <property type="project" value="UniProtKB-ARBA"/>
</dbReference>